<accession>A0ABT0BCT7</accession>
<dbReference type="InterPro" id="IPR010104">
    <property type="entry name" value="TonB_rcpt_bac"/>
</dbReference>
<comment type="similarity">
    <text evidence="7">Belongs to the TonB-dependent receptor family.</text>
</comment>
<dbReference type="InterPro" id="IPR012910">
    <property type="entry name" value="Plug_dom"/>
</dbReference>
<dbReference type="Gene3D" id="2.40.170.20">
    <property type="entry name" value="TonB-dependent receptor, beta-barrel domain"/>
    <property type="match status" value="1"/>
</dbReference>
<dbReference type="PANTHER" id="PTHR40980:SF4">
    <property type="entry name" value="TONB-DEPENDENT RECEPTOR-LIKE BETA-BARREL DOMAIN-CONTAINING PROTEIN"/>
    <property type="match status" value="1"/>
</dbReference>
<proteinExistence type="inferred from homology"/>
<dbReference type="InterPro" id="IPR041700">
    <property type="entry name" value="OMP_b-brl_3"/>
</dbReference>
<dbReference type="PROSITE" id="PS51257">
    <property type="entry name" value="PROKAR_LIPOPROTEIN"/>
    <property type="match status" value="1"/>
</dbReference>
<keyword evidence="6 7" id="KW-0998">Cell outer membrane</keyword>
<evidence type="ECO:0000313" key="12">
    <source>
        <dbReference type="Proteomes" id="UP001162881"/>
    </source>
</evidence>
<dbReference type="EMBL" id="JALHLF010000027">
    <property type="protein sequence ID" value="MCJ2182869.1"/>
    <property type="molecule type" value="Genomic_DNA"/>
</dbReference>
<evidence type="ECO:0000259" key="9">
    <source>
        <dbReference type="Pfam" id="PF07715"/>
    </source>
</evidence>
<evidence type="ECO:0000256" key="4">
    <source>
        <dbReference type="ARBA" id="ARBA00022692"/>
    </source>
</evidence>
<dbReference type="Gene3D" id="2.60.40.1120">
    <property type="entry name" value="Carboxypeptidase-like, regulatory domain"/>
    <property type="match status" value="1"/>
</dbReference>
<dbReference type="Gene3D" id="2.170.130.10">
    <property type="entry name" value="TonB-dependent receptor, plug domain"/>
    <property type="match status" value="1"/>
</dbReference>
<comment type="caution">
    <text evidence="11">The sequence shown here is derived from an EMBL/GenBank/DDBJ whole genome shotgun (WGS) entry which is preliminary data.</text>
</comment>
<evidence type="ECO:0000256" key="3">
    <source>
        <dbReference type="ARBA" id="ARBA00022452"/>
    </source>
</evidence>
<dbReference type="PANTHER" id="PTHR40980">
    <property type="entry name" value="PLUG DOMAIN-CONTAINING PROTEIN"/>
    <property type="match status" value="1"/>
</dbReference>
<comment type="subcellular location">
    <subcellularLocation>
        <location evidence="1 7">Cell outer membrane</location>
        <topology evidence="1 7">Multi-pass membrane protein</topology>
    </subcellularLocation>
</comment>
<evidence type="ECO:0000256" key="8">
    <source>
        <dbReference type="SAM" id="SignalP"/>
    </source>
</evidence>
<evidence type="ECO:0000256" key="7">
    <source>
        <dbReference type="PROSITE-ProRule" id="PRU01360"/>
    </source>
</evidence>
<dbReference type="PROSITE" id="PS52016">
    <property type="entry name" value="TONB_DEPENDENT_REC_3"/>
    <property type="match status" value="1"/>
</dbReference>
<dbReference type="Pfam" id="PF14905">
    <property type="entry name" value="OMP_b-brl_3"/>
    <property type="match status" value="1"/>
</dbReference>
<sequence>MKTSIRILAGLLAGASCTTIAHAGDIVGNVADATGTRALQAASVRIVELDRSADTSRDGSYIFADVPQGTYTLEVTYVGAVMESHTITVPASGRVTGNFALSGIGGDAILVTGQSANLASALSRKQAADGVSDVLTRDAVGEFPDQNVAESLRRLPGVNILNDQGEGRFVSIRGLDPNLVSTSLNGVRVPSPESDVRQVALDVISSDTIESIEVKKSLTPDMDADAIGGSVEIHTTSAFDRKKDYYSVKAEGSYNKYNGQITPKASFDFSKRLGEDFGVAGSISYYKRKFETDNVESDPWTTNDDGTVYSQNIEYRDYDVTRTRINASLNFDWRASDTTKVYLRTNWSQFDDHEYRRRTTFNFEDATDITATDTGISVSDTDGTIEVTRDLKDRFERQRIGTVALGGDTDTGTWKFNWMASYAKSSEEEHGSIDPIAFRSKFEDDGVAMTWNYSDVRVPTYTLTSGADAVNDASNYTLNKIEVTSHSDSQDEEYALKADLARTFAMDGGDLTLQAGAKQRWRDKTYDLTQTDYAKNKTLTMADYLGSQTYRLDGISLGPVLAKSAGVAFMNDYADTIEIDEDGTLIDSAASDYGASEDITAAYALARWDSASLRVIGGVRMERTHNDLTGNLYNEETLEITPVEFKRSYTTWLPSLTMRWNNEAGNIVARLAGYKSLMRPNLSDLAPRFSVNEDNEAEFGNPDLKPYQAWNLDFGVEYYFTGNGALTFGSFYKKVDDFIVTRYYTQQYSAITGATYDELRIAENGGNATIAGFEVGFSQAYTMLPAPFDGLLTQVNYTYAYSKGTVYDTDDVAYRTSLPSNSRNTFNVVVGYDKGPVDLRLAGTYRDKYLDELGDTQEEDRWVDNHFQLDFSAKFAIMDGMKLTFDVININNAKYYAYENYEGAKRLLQFEKYGPTFKAGIKANF</sequence>
<dbReference type="Pfam" id="PF13620">
    <property type="entry name" value="CarboxypepD_reg"/>
    <property type="match status" value="1"/>
</dbReference>
<gene>
    <name evidence="11" type="ORF">MTR62_09220</name>
</gene>
<keyword evidence="2 7" id="KW-0813">Transport</keyword>
<evidence type="ECO:0000313" key="11">
    <source>
        <dbReference type="EMBL" id="MCJ2182869.1"/>
    </source>
</evidence>
<feature type="signal peptide" evidence="8">
    <location>
        <begin position="1"/>
        <end position="23"/>
    </location>
</feature>
<reference evidence="11" key="1">
    <citation type="submission" date="2022-03" db="EMBL/GenBank/DDBJ databases">
        <title>Identification of a novel bacterium isolated from mangrove sediments.</title>
        <authorList>
            <person name="Pan X."/>
        </authorList>
    </citation>
    <scope>NUCLEOTIDE SEQUENCE</scope>
    <source>
        <strain evidence="11">B1949</strain>
    </source>
</reference>
<evidence type="ECO:0000256" key="2">
    <source>
        <dbReference type="ARBA" id="ARBA00022448"/>
    </source>
</evidence>
<evidence type="ECO:0000256" key="6">
    <source>
        <dbReference type="ARBA" id="ARBA00023237"/>
    </source>
</evidence>
<evidence type="ECO:0000256" key="1">
    <source>
        <dbReference type="ARBA" id="ARBA00004571"/>
    </source>
</evidence>
<dbReference type="NCBIfam" id="TIGR01782">
    <property type="entry name" value="TonB-Xanth-Caul"/>
    <property type="match status" value="1"/>
</dbReference>
<evidence type="ECO:0000259" key="10">
    <source>
        <dbReference type="Pfam" id="PF14905"/>
    </source>
</evidence>
<dbReference type="InterPro" id="IPR037066">
    <property type="entry name" value="Plug_dom_sf"/>
</dbReference>
<keyword evidence="3 7" id="KW-1134">Transmembrane beta strand</keyword>
<dbReference type="SUPFAM" id="SSF49452">
    <property type="entry name" value="Starch-binding domain-like"/>
    <property type="match status" value="1"/>
</dbReference>
<keyword evidence="4 7" id="KW-0812">Transmembrane</keyword>
<keyword evidence="8" id="KW-0732">Signal</keyword>
<feature type="domain" description="Outer membrane protein beta-barrel" evidence="10">
    <location>
        <begin position="569"/>
        <end position="897"/>
    </location>
</feature>
<feature type="chain" id="PRO_5045051517" evidence="8">
    <location>
        <begin position="24"/>
        <end position="925"/>
    </location>
</feature>
<keyword evidence="11" id="KW-0675">Receptor</keyword>
<dbReference type="Pfam" id="PF07715">
    <property type="entry name" value="Plug"/>
    <property type="match status" value="1"/>
</dbReference>
<dbReference type="SUPFAM" id="SSF56935">
    <property type="entry name" value="Porins"/>
    <property type="match status" value="1"/>
</dbReference>
<evidence type="ECO:0000256" key="5">
    <source>
        <dbReference type="ARBA" id="ARBA00023136"/>
    </source>
</evidence>
<keyword evidence="12" id="KW-1185">Reference proteome</keyword>
<dbReference type="CDD" id="cd01347">
    <property type="entry name" value="ligand_gated_channel"/>
    <property type="match status" value="1"/>
</dbReference>
<dbReference type="InterPro" id="IPR013784">
    <property type="entry name" value="Carb-bd-like_fold"/>
</dbReference>
<name>A0ABT0BCT7_9SPHN</name>
<dbReference type="InterPro" id="IPR036942">
    <property type="entry name" value="Beta-barrel_TonB_sf"/>
</dbReference>
<protein>
    <submittedName>
        <fullName evidence="11">TonB-dependent receptor</fullName>
    </submittedName>
</protein>
<keyword evidence="5 7" id="KW-0472">Membrane</keyword>
<organism evidence="11 12">
    <name type="scientific">Novosphingobium organovorum</name>
    <dbReference type="NCBI Taxonomy" id="2930092"/>
    <lineage>
        <taxon>Bacteria</taxon>
        <taxon>Pseudomonadati</taxon>
        <taxon>Pseudomonadota</taxon>
        <taxon>Alphaproteobacteria</taxon>
        <taxon>Sphingomonadales</taxon>
        <taxon>Sphingomonadaceae</taxon>
        <taxon>Novosphingobium</taxon>
    </lineage>
</organism>
<dbReference type="InterPro" id="IPR039426">
    <property type="entry name" value="TonB-dep_rcpt-like"/>
</dbReference>
<dbReference type="Proteomes" id="UP001162881">
    <property type="component" value="Unassembled WGS sequence"/>
</dbReference>
<dbReference type="RefSeq" id="WP_244019555.1">
    <property type="nucleotide sequence ID" value="NZ_JALHLF010000027.1"/>
</dbReference>
<feature type="domain" description="TonB-dependent receptor plug" evidence="9">
    <location>
        <begin position="126"/>
        <end position="229"/>
    </location>
</feature>